<dbReference type="SUPFAM" id="SSF46785">
    <property type="entry name" value="Winged helix' DNA-binding domain"/>
    <property type="match status" value="1"/>
</dbReference>
<dbReference type="Pfam" id="PF07729">
    <property type="entry name" value="FCD"/>
    <property type="match status" value="1"/>
</dbReference>
<dbReference type="SMART" id="SM00895">
    <property type="entry name" value="FCD"/>
    <property type="match status" value="1"/>
</dbReference>
<sequence length="241" mass="27087">ENLQRKSLKEEIFDVLHGKIIAGDVAPGDWLRQEDIATQLGVSMTPVREALNLLVSVGLAERVPYRGARVPQPSADEIADAYSMRLLLEAAGARAAALNREQAQVDELKRILTRMKGLLSLDDISALRQFSRQFHQSVIAIGGNSSLDKQFAMVMNSFPDWMLYEYLFRHTDLLEQSLMDEYQEHMQLVEAIELGDADLAERRAIAHIRNLGEDLVAFLGIPHEVLESKARLLSESFSINM</sequence>
<dbReference type="InterPro" id="IPR011711">
    <property type="entry name" value="GntR_C"/>
</dbReference>
<protein>
    <submittedName>
        <fullName evidence="5">GntR family transcriptional regulator</fullName>
    </submittedName>
</protein>
<feature type="domain" description="HTH gntR-type" evidence="4">
    <location>
        <begin position="6"/>
        <end position="73"/>
    </location>
</feature>
<evidence type="ECO:0000256" key="1">
    <source>
        <dbReference type="ARBA" id="ARBA00023015"/>
    </source>
</evidence>
<accession>A0A8J6NIT2</accession>
<proteinExistence type="predicted"/>
<dbReference type="Gene3D" id="1.10.10.10">
    <property type="entry name" value="Winged helix-like DNA-binding domain superfamily/Winged helix DNA-binding domain"/>
    <property type="match status" value="1"/>
</dbReference>
<reference evidence="5 6" key="1">
    <citation type="submission" date="2020-08" db="EMBL/GenBank/DDBJ databases">
        <title>Bridging the membrane lipid divide: bacteria of the FCB group superphylum have the potential to synthesize archaeal ether lipids.</title>
        <authorList>
            <person name="Villanueva L."/>
            <person name="Von Meijenfeldt F.A.B."/>
            <person name="Westbye A.B."/>
            <person name="Yadav S."/>
            <person name="Hopmans E.C."/>
            <person name="Dutilh B.E."/>
            <person name="Sinninghe Damste J.S."/>
        </authorList>
    </citation>
    <scope>NUCLEOTIDE SEQUENCE [LARGE SCALE GENOMIC DNA]</scope>
    <source>
        <strain evidence="5">NIOZ-UU36</strain>
    </source>
</reference>
<dbReference type="SUPFAM" id="SSF48008">
    <property type="entry name" value="GntR ligand-binding domain-like"/>
    <property type="match status" value="1"/>
</dbReference>
<keyword evidence="1" id="KW-0805">Transcription regulation</keyword>
<dbReference type="EMBL" id="JACNJN010000065">
    <property type="protein sequence ID" value="MBC8334427.1"/>
    <property type="molecule type" value="Genomic_DNA"/>
</dbReference>
<evidence type="ECO:0000256" key="3">
    <source>
        <dbReference type="ARBA" id="ARBA00023163"/>
    </source>
</evidence>
<evidence type="ECO:0000256" key="2">
    <source>
        <dbReference type="ARBA" id="ARBA00023125"/>
    </source>
</evidence>
<gene>
    <name evidence="5" type="ORF">H8E29_04105</name>
</gene>
<dbReference type="CDD" id="cd07377">
    <property type="entry name" value="WHTH_GntR"/>
    <property type="match status" value="1"/>
</dbReference>
<dbReference type="PROSITE" id="PS50949">
    <property type="entry name" value="HTH_GNTR"/>
    <property type="match status" value="1"/>
</dbReference>
<evidence type="ECO:0000259" key="4">
    <source>
        <dbReference type="PROSITE" id="PS50949"/>
    </source>
</evidence>
<keyword evidence="2" id="KW-0238">DNA-binding</keyword>
<organism evidence="5 6">
    <name type="scientific">Candidatus Desulfolinea nitratireducens</name>
    <dbReference type="NCBI Taxonomy" id="2841698"/>
    <lineage>
        <taxon>Bacteria</taxon>
        <taxon>Bacillati</taxon>
        <taxon>Chloroflexota</taxon>
        <taxon>Anaerolineae</taxon>
        <taxon>Anaerolineales</taxon>
        <taxon>Anaerolineales incertae sedis</taxon>
        <taxon>Candidatus Desulfolinea</taxon>
    </lineage>
</organism>
<dbReference type="Pfam" id="PF00392">
    <property type="entry name" value="GntR"/>
    <property type="match status" value="1"/>
</dbReference>
<keyword evidence="3" id="KW-0804">Transcription</keyword>
<dbReference type="InterPro" id="IPR036390">
    <property type="entry name" value="WH_DNA-bd_sf"/>
</dbReference>
<dbReference type="Proteomes" id="UP000614469">
    <property type="component" value="Unassembled WGS sequence"/>
</dbReference>
<dbReference type="PANTHER" id="PTHR43537:SF24">
    <property type="entry name" value="GLUCONATE OPERON TRANSCRIPTIONAL REPRESSOR"/>
    <property type="match status" value="1"/>
</dbReference>
<comment type="caution">
    <text evidence="5">The sequence shown here is derived from an EMBL/GenBank/DDBJ whole genome shotgun (WGS) entry which is preliminary data.</text>
</comment>
<feature type="non-terminal residue" evidence="5">
    <location>
        <position position="1"/>
    </location>
</feature>
<dbReference type="InterPro" id="IPR036388">
    <property type="entry name" value="WH-like_DNA-bd_sf"/>
</dbReference>
<dbReference type="InterPro" id="IPR008920">
    <property type="entry name" value="TF_FadR/GntR_C"/>
</dbReference>
<dbReference type="PANTHER" id="PTHR43537">
    <property type="entry name" value="TRANSCRIPTIONAL REGULATOR, GNTR FAMILY"/>
    <property type="match status" value="1"/>
</dbReference>
<dbReference type="AlphaFoldDB" id="A0A8J6NIT2"/>
<dbReference type="SMART" id="SM00345">
    <property type="entry name" value="HTH_GNTR"/>
    <property type="match status" value="1"/>
</dbReference>
<evidence type="ECO:0000313" key="6">
    <source>
        <dbReference type="Proteomes" id="UP000614469"/>
    </source>
</evidence>
<evidence type="ECO:0000313" key="5">
    <source>
        <dbReference type="EMBL" id="MBC8334427.1"/>
    </source>
</evidence>
<dbReference type="Gene3D" id="1.20.120.530">
    <property type="entry name" value="GntR ligand-binding domain-like"/>
    <property type="match status" value="1"/>
</dbReference>
<dbReference type="InterPro" id="IPR000524">
    <property type="entry name" value="Tscrpt_reg_HTH_GntR"/>
</dbReference>
<dbReference type="GO" id="GO:0003677">
    <property type="term" value="F:DNA binding"/>
    <property type="evidence" value="ECO:0007669"/>
    <property type="project" value="UniProtKB-KW"/>
</dbReference>
<name>A0A8J6NIT2_9CHLR</name>
<dbReference type="GO" id="GO:0003700">
    <property type="term" value="F:DNA-binding transcription factor activity"/>
    <property type="evidence" value="ECO:0007669"/>
    <property type="project" value="InterPro"/>
</dbReference>